<dbReference type="GO" id="GO:0003677">
    <property type="term" value="F:DNA binding"/>
    <property type="evidence" value="ECO:0007669"/>
    <property type="project" value="UniProtKB-UniRule"/>
</dbReference>
<dbReference type="AlphaFoldDB" id="A0A0F6NYT6"/>
<evidence type="ECO:0000256" key="2">
    <source>
        <dbReference type="PROSITE-ProRule" id="PRU00335"/>
    </source>
</evidence>
<dbReference type="InterPro" id="IPR036271">
    <property type="entry name" value="Tet_transcr_reg_TetR-rel_C_sf"/>
</dbReference>
<evidence type="ECO:0000313" key="4">
    <source>
        <dbReference type="EMBL" id="AIW63097.1"/>
    </source>
</evidence>
<reference evidence="4" key="1">
    <citation type="journal article" date="2012" name="Environ. Microbiol.">
        <title>Anaerobic degradation of 4-methylbenzoate via a specific 4-methylbenzoyl-CoA pathway.</title>
        <authorList>
            <person name="Lahme S."/>
            <person name="Eberlein C."/>
            <person name="Jarling R."/>
            <person name="Kube M."/>
            <person name="Boll M."/>
            <person name="Wilkes H."/>
            <person name="Reinhardt R."/>
            <person name="Rabus R."/>
        </authorList>
    </citation>
    <scope>NUCLEOTIDE SEQUENCE</scope>
    <source>
        <strain evidence="4">PMbN1</strain>
    </source>
</reference>
<dbReference type="Gene3D" id="1.10.357.10">
    <property type="entry name" value="Tetracycline Repressor, domain 2"/>
    <property type="match status" value="1"/>
</dbReference>
<feature type="domain" description="HTH tetR-type" evidence="3">
    <location>
        <begin position="20"/>
        <end position="80"/>
    </location>
</feature>
<dbReference type="PANTHER" id="PTHR43479:SF11">
    <property type="entry name" value="ACREF_ENVCD OPERON REPRESSOR-RELATED"/>
    <property type="match status" value="1"/>
</dbReference>
<dbReference type="InterPro" id="IPR001647">
    <property type="entry name" value="HTH_TetR"/>
</dbReference>
<reference evidence="4" key="2">
    <citation type="submission" date="2013-12" db="EMBL/GenBank/DDBJ databases">
        <title>Benzoate is the preferred substrate of Magnetospirillum sp. pMbN1 from ternary substrate mixtures.</title>
        <authorList>
            <person name="Lahme S."/>
            <person name="Trautwein K."/>
            <person name="Strijkstra A."/>
            <person name="Dorries M."/>
            <person name="Wohlbrand L."/>
            <person name="Rabus R."/>
        </authorList>
    </citation>
    <scope>NUCLEOTIDE SEQUENCE</scope>
    <source>
        <strain evidence="4">PMbN1</strain>
    </source>
</reference>
<dbReference type="SUPFAM" id="SSF48498">
    <property type="entry name" value="Tetracyclin repressor-like, C-terminal domain"/>
    <property type="match status" value="1"/>
</dbReference>
<proteinExistence type="predicted"/>
<dbReference type="PANTHER" id="PTHR43479">
    <property type="entry name" value="ACREF/ENVCD OPERON REPRESSOR-RELATED"/>
    <property type="match status" value="1"/>
</dbReference>
<dbReference type="PROSITE" id="PS50977">
    <property type="entry name" value="HTH_TETR_2"/>
    <property type="match status" value="1"/>
</dbReference>
<dbReference type="EMBL" id="KF941527">
    <property type="protein sequence ID" value="AIW63097.1"/>
    <property type="molecule type" value="Genomic_DNA"/>
</dbReference>
<feature type="non-terminal residue" evidence="4">
    <location>
        <position position="222"/>
    </location>
</feature>
<accession>A0A0F6NYT6</accession>
<dbReference type="InterPro" id="IPR050624">
    <property type="entry name" value="HTH-type_Tx_Regulator"/>
</dbReference>
<protein>
    <submittedName>
        <fullName evidence="4">TetR-type transcriptional regulator</fullName>
    </submittedName>
</protein>
<evidence type="ECO:0000256" key="1">
    <source>
        <dbReference type="ARBA" id="ARBA00023125"/>
    </source>
</evidence>
<dbReference type="Pfam" id="PF00440">
    <property type="entry name" value="TetR_N"/>
    <property type="match status" value="1"/>
</dbReference>
<dbReference type="PROSITE" id="PS01081">
    <property type="entry name" value="HTH_TETR_1"/>
    <property type="match status" value="1"/>
</dbReference>
<organism evidence="4">
    <name type="scientific">Magnetospirillum sp. pMbN1</name>
    <dbReference type="NCBI Taxonomy" id="1007128"/>
    <lineage>
        <taxon>Bacteria</taxon>
        <taxon>Pseudomonadati</taxon>
        <taxon>Pseudomonadota</taxon>
        <taxon>Alphaproteobacteria</taxon>
        <taxon>Rhodospirillales</taxon>
        <taxon>Rhodospirillaceae</taxon>
        <taxon>Magnetospirillum</taxon>
    </lineage>
</organism>
<keyword evidence="1 2" id="KW-0238">DNA-binding</keyword>
<dbReference type="SUPFAM" id="SSF46689">
    <property type="entry name" value="Homeodomain-like"/>
    <property type="match status" value="1"/>
</dbReference>
<dbReference type="InterPro" id="IPR009057">
    <property type="entry name" value="Homeodomain-like_sf"/>
</dbReference>
<dbReference type="InterPro" id="IPR023772">
    <property type="entry name" value="DNA-bd_HTH_TetR-type_CS"/>
</dbReference>
<feature type="DNA-binding region" description="H-T-H motif" evidence="2">
    <location>
        <begin position="43"/>
        <end position="62"/>
    </location>
</feature>
<name>A0A0F6NYT6_9PROT</name>
<evidence type="ECO:0000259" key="3">
    <source>
        <dbReference type="PROSITE" id="PS50977"/>
    </source>
</evidence>
<sequence>MAEVIAVEDDGDGEPQTVAEKRRAQIVAAAIRLFSERGYFQTTIEDVANAVPISKGLVYRYFKDKNDLLFFVLRHVIEKYNFEEIQRLLPKENALDVLIKVLGMHCRLATEHTQEVTLAYCSTKDLLPEQRRQIKILESKIARVIRQCLEACIHGGMMSELNTDIMAYQYIMFGHSWALKNWAFRDRYSPDEYMAEGEKILIHPFLTDSGRREFEKIRNGAA</sequence>
<dbReference type="PRINTS" id="PR00455">
    <property type="entry name" value="HTHTETR"/>
</dbReference>